<evidence type="ECO:0000313" key="11">
    <source>
        <dbReference type="EMBL" id="KAJ9594239.1"/>
    </source>
</evidence>
<evidence type="ECO:0000256" key="6">
    <source>
        <dbReference type="ARBA" id="ARBA00023136"/>
    </source>
</evidence>
<evidence type="ECO:0000256" key="3">
    <source>
        <dbReference type="ARBA" id="ARBA00022475"/>
    </source>
</evidence>
<dbReference type="PANTHER" id="PTHR42643">
    <property type="entry name" value="IONOTROPIC RECEPTOR 20A-RELATED"/>
    <property type="match status" value="1"/>
</dbReference>
<reference evidence="11" key="2">
    <citation type="submission" date="2023-05" db="EMBL/GenBank/DDBJ databases">
        <authorList>
            <person name="Fouks B."/>
        </authorList>
    </citation>
    <scope>NUCLEOTIDE SEQUENCE</scope>
    <source>
        <strain evidence="11">Stay&amp;Tobe</strain>
        <tissue evidence="11">Testes</tissue>
    </source>
</reference>
<evidence type="ECO:0000256" key="2">
    <source>
        <dbReference type="ARBA" id="ARBA00008685"/>
    </source>
</evidence>
<evidence type="ECO:0000256" key="5">
    <source>
        <dbReference type="ARBA" id="ARBA00022989"/>
    </source>
</evidence>
<evidence type="ECO:0000259" key="10">
    <source>
        <dbReference type="Pfam" id="PF00060"/>
    </source>
</evidence>
<feature type="transmembrane region" description="Helical" evidence="9">
    <location>
        <begin position="156"/>
        <end position="180"/>
    </location>
</feature>
<evidence type="ECO:0000256" key="8">
    <source>
        <dbReference type="ARBA" id="ARBA00023180"/>
    </source>
</evidence>
<gene>
    <name evidence="11" type="ORF">L9F63_014399</name>
</gene>
<sequence length="374" mass="42466">MGLETINLFAREKNFSLNYLGPMDLTSSNLLELALITTQEEVDIVAGFVPCIPPMDTLGDLTHSLVIQPLRYVVPCAKSQSKTHKIMTLFRTSTWLSMLIVFIFISVLFWSLSKSQNRRKDFAGFNLLPQCFSATWAVLLGISVPQMPLSLGTRTLFIIYVWYCFAISTIFQAFFTTYLVEPGYEARLETLDDVMQAGLEFTTFEILEGMKGIIDFEELDVFEEIMCFDFNECIRDVMFKRETFSISVPDLTSYLASLSGYHDHSKVVCYLDIPILTTPLCAALPIGHPLLKILNVHARRCFEAGLLTEYRSQFLHEVNLKANKTDEDSEFVMFSLTHLSPVFMLLLFGYVLSAILLMCEAIIFKIKGSPTKNN</sequence>
<keyword evidence="3" id="KW-1003">Cell membrane</keyword>
<dbReference type="PANTHER" id="PTHR42643:SF30">
    <property type="entry name" value="IONOTROPIC RECEPTOR 40A-RELATED"/>
    <property type="match status" value="1"/>
</dbReference>
<dbReference type="EMBL" id="JASPKZ010003064">
    <property type="protein sequence ID" value="KAJ9594239.1"/>
    <property type="molecule type" value="Genomic_DNA"/>
</dbReference>
<dbReference type="Gene3D" id="1.10.287.70">
    <property type="match status" value="1"/>
</dbReference>
<evidence type="ECO:0000256" key="9">
    <source>
        <dbReference type="SAM" id="Phobius"/>
    </source>
</evidence>
<name>A0AAD8ELI3_DIPPU</name>
<keyword evidence="6 9" id="KW-0472">Membrane</keyword>
<accession>A0AAD8ELI3</accession>
<proteinExistence type="inferred from homology"/>
<dbReference type="Pfam" id="PF00060">
    <property type="entry name" value="Lig_chan"/>
    <property type="match status" value="1"/>
</dbReference>
<keyword evidence="7" id="KW-0675">Receptor</keyword>
<comment type="similarity">
    <text evidence="2">Belongs to the glutamate-gated ion channel (TC 1.A.10.1) family.</text>
</comment>
<evidence type="ECO:0000313" key="12">
    <source>
        <dbReference type="Proteomes" id="UP001233999"/>
    </source>
</evidence>
<organism evidence="11 12">
    <name type="scientific">Diploptera punctata</name>
    <name type="common">Pacific beetle cockroach</name>
    <dbReference type="NCBI Taxonomy" id="6984"/>
    <lineage>
        <taxon>Eukaryota</taxon>
        <taxon>Metazoa</taxon>
        <taxon>Ecdysozoa</taxon>
        <taxon>Arthropoda</taxon>
        <taxon>Hexapoda</taxon>
        <taxon>Insecta</taxon>
        <taxon>Pterygota</taxon>
        <taxon>Neoptera</taxon>
        <taxon>Polyneoptera</taxon>
        <taxon>Dictyoptera</taxon>
        <taxon>Blattodea</taxon>
        <taxon>Blaberoidea</taxon>
        <taxon>Blaberidae</taxon>
        <taxon>Diplopterinae</taxon>
        <taxon>Diploptera</taxon>
    </lineage>
</organism>
<dbReference type="AlphaFoldDB" id="A0AAD8ELI3"/>
<feature type="domain" description="Ionotropic glutamate receptor C-terminal" evidence="10">
    <location>
        <begin position="92"/>
        <end position="349"/>
    </location>
</feature>
<dbReference type="Proteomes" id="UP001233999">
    <property type="component" value="Unassembled WGS sequence"/>
</dbReference>
<dbReference type="InterPro" id="IPR001320">
    <property type="entry name" value="Iontro_rcpt_C"/>
</dbReference>
<evidence type="ECO:0000256" key="1">
    <source>
        <dbReference type="ARBA" id="ARBA00004651"/>
    </source>
</evidence>
<feature type="transmembrane region" description="Helical" evidence="9">
    <location>
        <begin position="88"/>
        <end position="110"/>
    </location>
</feature>
<keyword evidence="12" id="KW-1185">Reference proteome</keyword>
<protein>
    <recommendedName>
        <fullName evidence="10">Ionotropic glutamate receptor C-terminal domain-containing protein</fullName>
    </recommendedName>
</protein>
<comment type="subcellular location">
    <subcellularLocation>
        <location evidence="1">Cell membrane</location>
        <topology evidence="1">Multi-pass membrane protein</topology>
    </subcellularLocation>
</comment>
<dbReference type="GO" id="GO:0015276">
    <property type="term" value="F:ligand-gated monoatomic ion channel activity"/>
    <property type="evidence" value="ECO:0007669"/>
    <property type="project" value="InterPro"/>
</dbReference>
<comment type="caution">
    <text evidence="11">The sequence shown here is derived from an EMBL/GenBank/DDBJ whole genome shotgun (WGS) entry which is preliminary data.</text>
</comment>
<evidence type="ECO:0000256" key="7">
    <source>
        <dbReference type="ARBA" id="ARBA00023170"/>
    </source>
</evidence>
<dbReference type="InterPro" id="IPR052192">
    <property type="entry name" value="Insect_Ionotropic_Sensory_Rcpt"/>
</dbReference>
<evidence type="ECO:0000256" key="4">
    <source>
        <dbReference type="ARBA" id="ARBA00022692"/>
    </source>
</evidence>
<keyword evidence="4 9" id="KW-0812">Transmembrane</keyword>
<keyword evidence="5 9" id="KW-1133">Transmembrane helix</keyword>
<reference evidence="11" key="1">
    <citation type="journal article" date="2023" name="IScience">
        <title>Live-bearing cockroach genome reveals convergent evolutionary mechanisms linked to viviparity in insects and beyond.</title>
        <authorList>
            <person name="Fouks B."/>
            <person name="Harrison M.C."/>
            <person name="Mikhailova A.A."/>
            <person name="Marchal E."/>
            <person name="English S."/>
            <person name="Carruthers M."/>
            <person name="Jennings E.C."/>
            <person name="Chiamaka E.L."/>
            <person name="Frigard R.A."/>
            <person name="Pippel M."/>
            <person name="Attardo G.M."/>
            <person name="Benoit J.B."/>
            <person name="Bornberg-Bauer E."/>
            <person name="Tobe S.S."/>
        </authorList>
    </citation>
    <scope>NUCLEOTIDE SEQUENCE</scope>
    <source>
        <strain evidence="11">Stay&amp;Tobe</strain>
    </source>
</reference>
<dbReference type="GO" id="GO:0005886">
    <property type="term" value="C:plasma membrane"/>
    <property type="evidence" value="ECO:0007669"/>
    <property type="project" value="UniProtKB-SubCell"/>
</dbReference>
<dbReference type="GO" id="GO:0050906">
    <property type="term" value="P:detection of stimulus involved in sensory perception"/>
    <property type="evidence" value="ECO:0007669"/>
    <property type="project" value="UniProtKB-ARBA"/>
</dbReference>
<feature type="transmembrane region" description="Helical" evidence="9">
    <location>
        <begin position="342"/>
        <end position="364"/>
    </location>
</feature>
<keyword evidence="8" id="KW-0325">Glycoprotein</keyword>
<feature type="transmembrane region" description="Helical" evidence="9">
    <location>
        <begin position="122"/>
        <end position="144"/>
    </location>
</feature>